<dbReference type="AlphaFoldDB" id="A0AAV4VMS4"/>
<dbReference type="Proteomes" id="UP001054837">
    <property type="component" value="Unassembled WGS sequence"/>
</dbReference>
<comment type="caution">
    <text evidence="1">The sequence shown here is derived from an EMBL/GenBank/DDBJ whole genome shotgun (WGS) entry which is preliminary data.</text>
</comment>
<sequence>MAPNAKFYGKALEMMEYHIELLLYFEKRRRSCFFVLLRNASEFESQTPNEPKVGHLKTVQSFSIRLCLSNFLNLFVEERLTICDKAFDWIIEERKRFSSSL</sequence>
<name>A0AAV4VMS4_9ARAC</name>
<keyword evidence="2" id="KW-1185">Reference proteome</keyword>
<organism evidence="1 2">
    <name type="scientific">Caerostris darwini</name>
    <dbReference type="NCBI Taxonomy" id="1538125"/>
    <lineage>
        <taxon>Eukaryota</taxon>
        <taxon>Metazoa</taxon>
        <taxon>Ecdysozoa</taxon>
        <taxon>Arthropoda</taxon>
        <taxon>Chelicerata</taxon>
        <taxon>Arachnida</taxon>
        <taxon>Araneae</taxon>
        <taxon>Araneomorphae</taxon>
        <taxon>Entelegynae</taxon>
        <taxon>Araneoidea</taxon>
        <taxon>Araneidae</taxon>
        <taxon>Caerostris</taxon>
    </lineage>
</organism>
<protein>
    <recommendedName>
        <fullName evidence="3">Maturase K</fullName>
    </recommendedName>
</protein>
<gene>
    <name evidence="1" type="ORF">CDAR_73531</name>
</gene>
<accession>A0AAV4VMS4</accession>
<dbReference type="EMBL" id="BPLQ01013231">
    <property type="protein sequence ID" value="GIY70788.1"/>
    <property type="molecule type" value="Genomic_DNA"/>
</dbReference>
<reference evidence="1 2" key="1">
    <citation type="submission" date="2021-06" db="EMBL/GenBank/DDBJ databases">
        <title>Caerostris darwini draft genome.</title>
        <authorList>
            <person name="Kono N."/>
            <person name="Arakawa K."/>
        </authorList>
    </citation>
    <scope>NUCLEOTIDE SEQUENCE [LARGE SCALE GENOMIC DNA]</scope>
</reference>
<evidence type="ECO:0000313" key="2">
    <source>
        <dbReference type="Proteomes" id="UP001054837"/>
    </source>
</evidence>
<proteinExistence type="predicted"/>
<evidence type="ECO:0000313" key="1">
    <source>
        <dbReference type="EMBL" id="GIY70788.1"/>
    </source>
</evidence>
<evidence type="ECO:0008006" key="3">
    <source>
        <dbReference type="Google" id="ProtNLM"/>
    </source>
</evidence>